<feature type="transmembrane region" description="Helical" evidence="2">
    <location>
        <begin position="89"/>
        <end position="110"/>
    </location>
</feature>
<feature type="compositionally biased region" description="Basic and acidic residues" evidence="1">
    <location>
        <begin position="1"/>
        <end position="36"/>
    </location>
</feature>
<feature type="transmembrane region" description="Helical" evidence="2">
    <location>
        <begin position="198"/>
        <end position="221"/>
    </location>
</feature>
<evidence type="ECO:0000313" key="3">
    <source>
        <dbReference type="EMBL" id="HIU51329.1"/>
    </source>
</evidence>
<feature type="transmembrane region" description="Helical" evidence="2">
    <location>
        <begin position="117"/>
        <end position="135"/>
    </location>
</feature>
<dbReference type="EMBL" id="DVNH01000015">
    <property type="protein sequence ID" value="HIU51329.1"/>
    <property type="molecule type" value="Genomic_DNA"/>
</dbReference>
<feature type="transmembrane region" description="Helical" evidence="2">
    <location>
        <begin position="45"/>
        <end position="69"/>
    </location>
</feature>
<dbReference type="InterPro" id="IPR010540">
    <property type="entry name" value="CmpB_TMEM229"/>
</dbReference>
<keyword evidence="2" id="KW-1133">Transmembrane helix</keyword>
<name>A0A9D1M0A2_9FIRM</name>
<comment type="caution">
    <text evidence="3">The sequence shown here is derived from an EMBL/GenBank/DDBJ whole genome shotgun (WGS) entry which is preliminary data.</text>
</comment>
<reference evidence="3" key="2">
    <citation type="journal article" date="2021" name="PeerJ">
        <title>Extensive microbial diversity within the chicken gut microbiome revealed by metagenomics and culture.</title>
        <authorList>
            <person name="Gilroy R."/>
            <person name="Ravi A."/>
            <person name="Getino M."/>
            <person name="Pursley I."/>
            <person name="Horton D.L."/>
            <person name="Alikhan N.F."/>
            <person name="Baker D."/>
            <person name="Gharbi K."/>
            <person name="Hall N."/>
            <person name="Watson M."/>
            <person name="Adriaenssens E.M."/>
            <person name="Foster-Nyarko E."/>
            <person name="Jarju S."/>
            <person name="Secka A."/>
            <person name="Antonio M."/>
            <person name="Oren A."/>
            <person name="Chaudhuri R.R."/>
            <person name="La Ragione R."/>
            <person name="Hildebrand F."/>
            <person name="Pallen M.J."/>
        </authorList>
    </citation>
    <scope>NUCLEOTIDE SEQUENCE</scope>
    <source>
        <strain evidence="3">CHK195-15760</strain>
    </source>
</reference>
<feature type="transmembrane region" description="Helical" evidence="2">
    <location>
        <begin position="155"/>
        <end position="177"/>
    </location>
</feature>
<evidence type="ECO:0000256" key="1">
    <source>
        <dbReference type="SAM" id="MobiDB-lite"/>
    </source>
</evidence>
<dbReference type="Pfam" id="PF06541">
    <property type="entry name" value="ABC_trans_CmpB"/>
    <property type="match status" value="1"/>
</dbReference>
<gene>
    <name evidence="3" type="ORF">IAB70_01690</name>
</gene>
<feature type="region of interest" description="Disordered" evidence="1">
    <location>
        <begin position="1"/>
        <end position="37"/>
    </location>
</feature>
<accession>A0A9D1M0A2</accession>
<sequence>MEKLIGKTKENEKEEIEKRKEDKQTEKIEKDQEEKGRKGKKKKPFMILGFSIWRLMGYFIIYSIAGFLIETAFGALTKGVIESRKSFLYGPFCGIYGIGAVIMILFLQYFRKNNYTLFFGGFVIGSIVEYFVSLFGEMMLDVKWWDYSSVPLNLGGRICVFFSLFWGILAIYLMSHLNPKVDNLIEKMKQKLKRNTKVIRGVTLAVTILLFIDCVLTGFALKMFYVRLTTEYNLDLQGVDKYLAKYEELYQKPEIKKVVDKYWNDKVMLKTFPNLKVMAKDGTMIYVSDVLKDIQPYYVRIFTPRVPGAVIEGS</sequence>
<organism evidence="3 4">
    <name type="scientific">Candidatus Merdicola faecigallinarum</name>
    <dbReference type="NCBI Taxonomy" id="2840862"/>
    <lineage>
        <taxon>Bacteria</taxon>
        <taxon>Bacillati</taxon>
        <taxon>Bacillota</taxon>
        <taxon>Clostridia</taxon>
        <taxon>Candidatus Merdicola</taxon>
    </lineage>
</organism>
<keyword evidence="2" id="KW-0472">Membrane</keyword>
<protein>
    <submittedName>
        <fullName evidence="3">ABC transporter permease</fullName>
    </submittedName>
</protein>
<dbReference type="Proteomes" id="UP000824093">
    <property type="component" value="Unassembled WGS sequence"/>
</dbReference>
<dbReference type="AlphaFoldDB" id="A0A9D1M0A2"/>
<keyword evidence="2" id="KW-0812">Transmembrane</keyword>
<reference evidence="3" key="1">
    <citation type="submission" date="2020-10" db="EMBL/GenBank/DDBJ databases">
        <authorList>
            <person name="Gilroy R."/>
        </authorList>
    </citation>
    <scope>NUCLEOTIDE SEQUENCE</scope>
    <source>
        <strain evidence="3">CHK195-15760</strain>
    </source>
</reference>
<evidence type="ECO:0000256" key="2">
    <source>
        <dbReference type="SAM" id="Phobius"/>
    </source>
</evidence>
<proteinExistence type="predicted"/>
<evidence type="ECO:0000313" key="4">
    <source>
        <dbReference type="Proteomes" id="UP000824093"/>
    </source>
</evidence>